<name>A0ABT9RUT9_9MICC</name>
<accession>A0ABT9RUT9</accession>
<evidence type="ECO:0000313" key="2">
    <source>
        <dbReference type="EMBL" id="MDP9887964.1"/>
    </source>
</evidence>
<dbReference type="Proteomes" id="UP001226577">
    <property type="component" value="Unassembled WGS sequence"/>
</dbReference>
<proteinExistence type="predicted"/>
<feature type="signal peptide" evidence="1">
    <location>
        <begin position="1"/>
        <end position="25"/>
    </location>
</feature>
<comment type="caution">
    <text evidence="2">The sequence shown here is derived from an EMBL/GenBank/DDBJ whole genome shotgun (WGS) entry which is preliminary data.</text>
</comment>
<evidence type="ECO:0000313" key="3">
    <source>
        <dbReference type="Proteomes" id="UP001226577"/>
    </source>
</evidence>
<protein>
    <submittedName>
        <fullName evidence="2">Uncharacterized protein</fullName>
    </submittedName>
</protein>
<evidence type="ECO:0000256" key="1">
    <source>
        <dbReference type="SAM" id="SignalP"/>
    </source>
</evidence>
<keyword evidence="3" id="KW-1185">Reference proteome</keyword>
<organism evidence="2 3">
    <name type="scientific">Pseudarthrobacter enclensis</name>
    <dbReference type="NCBI Taxonomy" id="993070"/>
    <lineage>
        <taxon>Bacteria</taxon>
        <taxon>Bacillati</taxon>
        <taxon>Actinomycetota</taxon>
        <taxon>Actinomycetes</taxon>
        <taxon>Micrococcales</taxon>
        <taxon>Micrococcaceae</taxon>
        <taxon>Pseudarthrobacter</taxon>
    </lineage>
</organism>
<sequence length="169" mass="17223">MFKRILAILAAVFTAILLFGAPAQAAPPNGNPHFIKNATSASLSGSSLVVSFKETGLPSGASEYVTASADFSGTYQCLNKAGHNPSDIKKTVTDVPVYASGYFTADKNGNIVGSLTLTPAAPATVLDCPSGQTATLTAWSYTNVVVTDNTSGASLAISGTFSGGTRVVR</sequence>
<feature type="chain" id="PRO_5047374763" evidence="1">
    <location>
        <begin position="26"/>
        <end position="169"/>
    </location>
</feature>
<dbReference type="EMBL" id="JAUSRE010000006">
    <property type="protein sequence ID" value="MDP9887964.1"/>
    <property type="molecule type" value="Genomic_DNA"/>
</dbReference>
<gene>
    <name evidence="2" type="ORF">J2X98_001543</name>
</gene>
<reference evidence="2 3" key="1">
    <citation type="submission" date="2023-07" db="EMBL/GenBank/DDBJ databases">
        <title>Sorghum-associated microbial communities from plants grown in Nebraska, USA.</title>
        <authorList>
            <person name="Schachtman D."/>
        </authorList>
    </citation>
    <scope>NUCLEOTIDE SEQUENCE [LARGE SCALE GENOMIC DNA]</scope>
    <source>
        <strain evidence="2 3">CC222</strain>
    </source>
</reference>
<keyword evidence="1" id="KW-0732">Signal</keyword>
<dbReference type="RefSeq" id="WP_307306254.1">
    <property type="nucleotide sequence ID" value="NZ_JAUSRE010000006.1"/>
</dbReference>